<feature type="transmembrane region" description="Helical" evidence="1">
    <location>
        <begin position="429"/>
        <end position="447"/>
    </location>
</feature>
<keyword evidence="2" id="KW-0496">Mitochondrion</keyword>
<accession>Q9G8N9</accession>
<proteinExistence type="predicted"/>
<dbReference type="GeneID" id="800708"/>
<feature type="transmembrane region" description="Helical" evidence="1">
    <location>
        <begin position="296"/>
        <end position="314"/>
    </location>
</feature>
<dbReference type="RefSeq" id="NP_066537.1">
    <property type="nucleotide sequence ID" value="NC_002573.1"/>
</dbReference>
<dbReference type="EMBL" id="AF288092">
    <property type="protein sequence ID" value="AAG17815.1"/>
    <property type="molecule type" value="Genomic_DNA"/>
</dbReference>
<evidence type="ECO:0000313" key="2">
    <source>
        <dbReference type="EMBL" id="AAG17815.1"/>
    </source>
</evidence>
<dbReference type="AlphaFoldDB" id="Q9G8N9"/>
<name>Q9G8N9_NAEGR</name>
<feature type="transmembrane region" description="Helical" evidence="1">
    <location>
        <begin position="7"/>
        <end position="31"/>
    </location>
</feature>
<geneLocation type="mitochondrion" evidence="2"/>
<feature type="transmembrane region" description="Helical" evidence="1">
    <location>
        <begin position="175"/>
        <end position="199"/>
    </location>
</feature>
<keyword evidence="1" id="KW-0812">Transmembrane</keyword>
<organism evidence="2">
    <name type="scientific">Naegleria gruberi</name>
    <name type="common">Amoeba</name>
    <dbReference type="NCBI Taxonomy" id="5762"/>
    <lineage>
        <taxon>Eukaryota</taxon>
        <taxon>Discoba</taxon>
        <taxon>Heterolobosea</taxon>
        <taxon>Tetramitia</taxon>
        <taxon>Eutetramitia</taxon>
        <taxon>Vahlkampfiidae</taxon>
        <taxon>Naegleria</taxon>
    </lineage>
</organism>
<gene>
    <name evidence="2" type="primary">orf504</name>
</gene>
<keyword evidence="1" id="KW-1133">Transmembrane helix</keyword>
<evidence type="ECO:0000256" key="1">
    <source>
        <dbReference type="SAM" id="Phobius"/>
    </source>
</evidence>
<feature type="transmembrane region" description="Helical" evidence="1">
    <location>
        <begin position="265"/>
        <end position="290"/>
    </location>
</feature>
<reference evidence="2" key="1">
    <citation type="submission" date="2000-07" db="EMBL/GenBank/DDBJ databases">
        <title>The mitochondrial genome of the supposedly primitive protist, Naegleria gruberi.</title>
        <authorList>
            <person name="Burger G."/>
            <person name="Lang B.F."/>
            <person name="Nerad T.A."/>
            <person name="Gray M.W."/>
        </authorList>
    </citation>
    <scope>NUCLEOTIDE SEQUENCE</scope>
</reference>
<sequence length="504" mass="62053">MNNNHSIFYYIFIYPFVWIYEQLEYFFYVYIYPIYTGKPVAQGWNPKFVREHNPSYWNPSVPLEINYKQYKRIPNEVLAEFGIEKTQTGHLRRFFTPQMYYADPEKAYFVGDRAKKYYADNEIYMKQEYKKKVTLDPFNTDNAFYYNEFKLNNIDILTYNIQAYFKLFNLYTINIIEVLLSVIFFLVFFLCYFIFYHLYKINLKLERAEYILNENNLSLFKAREDISARDMNEAWKESTKITKNFDLGIELDFCIYEGTLIGFELFILMFCGYLLKLFSSFFSYYIVGFYDLNAELFTYCFSYLFAFLYIYYWFKYKKEQKKAIHRWVEIDYYFSYFLTHYFRTLCWLNVYKLVTGAPLYMYVIIYTLSMIWIYLACDSCDYFMGWNQEYRIDIYNRQTNMHFWWPRILMNQTWHHCIVTLLKPIHTKAIYLVLFFLLPILALYFLIVRIQNKIHVYINNKFFFWNSERYTIGQIEDQWQKDRVYNYKKEEEEKNNRGGGLIIL</sequence>
<keyword evidence="1" id="KW-0472">Membrane</keyword>
<feature type="transmembrane region" description="Helical" evidence="1">
    <location>
        <begin position="359"/>
        <end position="377"/>
    </location>
</feature>
<protein>
    <submittedName>
        <fullName evidence="2">Orf504</fullName>
    </submittedName>
</protein>